<dbReference type="Gene3D" id="3.40.190.290">
    <property type="match status" value="1"/>
</dbReference>
<dbReference type="Pfam" id="PF00126">
    <property type="entry name" value="HTH_1"/>
    <property type="match status" value="1"/>
</dbReference>
<evidence type="ECO:0000313" key="6">
    <source>
        <dbReference type="EMBL" id="OAM73523.1"/>
    </source>
</evidence>
<evidence type="ECO:0000259" key="5">
    <source>
        <dbReference type="PROSITE" id="PS50931"/>
    </source>
</evidence>
<keyword evidence="2" id="KW-0805">Transcription regulation</keyword>
<organism evidence="6 7">
    <name type="scientific">Devosia elaeis</name>
    <dbReference type="NCBI Taxonomy" id="1770058"/>
    <lineage>
        <taxon>Bacteria</taxon>
        <taxon>Pseudomonadati</taxon>
        <taxon>Pseudomonadota</taxon>
        <taxon>Alphaproteobacteria</taxon>
        <taxon>Hyphomicrobiales</taxon>
        <taxon>Devosiaceae</taxon>
        <taxon>Devosia</taxon>
    </lineage>
</organism>
<evidence type="ECO:0000256" key="3">
    <source>
        <dbReference type="ARBA" id="ARBA00023125"/>
    </source>
</evidence>
<sequence length="296" mass="32554">MARTGSFTAAAENLHVSQPAVGLQVKLLEDRLGIPLLQRHSRGVQVTDAGRVYLGHAERILEIVDEAERSVLQFRDQQSRSVRLGVTPTVGRTILAEIVYATGRPEAELKVTFQEGVSDELYKKVCSHELEAAFCYDPVPNPAVTIAPLYTEDLCLVGPPAAVGDGTDPVEFHILRDVRLVLSPRPNRLREMIETAAAEVGITLPGMIELDLIGLKREFLLRYNHCTISPYGLLMGDIRSGQINGRPLIAPTLSRTMSLVFDRKMPALTVNALFGLVRPLIAAEIAKGELHWRPVP</sequence>
<evidence type="ECO:0000256" key="1">
    <source>
        <dbReference type="ARBA" id="ARBA00009437"/>
    </source>
</evidence>
<reference evidence="6 7" key="1">
    <citation type="submission" date="2016-03" db="EMBL/GenBank/DDBJ databases">
        <title>Genome sequencing of Devosia sp. S37.</title>
        <authorList>
            <person name="Mohd Nor M."/>
        </authorList>
    </citation>
    <scope>NUCLEOTIDE SEQUENCE [LARGE SCALE GENOMIC DNA]</scope>
    <source>
        <strain evidence="6 7">S37</strain>
    </source>
</reference>
<dbReference type="PRINTS" id="PR00039">
    <property type="entry name" value="HTHLYSR"/>
</dbReference>
<dbReference type="AlphaFoldDB" id="A0A178HL20"/>
<dbReference type="GO" id="GO:0005829">
    <property type="term" value="C:cytosol"/>
    <property type="evidence" value="ECO:0007669"/>
    <property type="project" value="TreeGrafter"/>
</dbReference>
<dbReference type="Pfam" id="PF03466">
    <property type="entry name" value="LysR_substrate"/>
    <property type="match status" value="1"/>
</dbReference>
<dbReference type="SUPFAM" id="SSF46785">
    <property type="entry name" value="Winged helix' DNA-binding domain"/>
    <property type="match status" value="1"/>
</dbReference>
<comment type="similarity">
    <text evidence="1">Belongs to the LysR transcriptional regulatory family.</text>
</comment>
<dbReference type="FunFam" id="1.10.10.10:FF:000001">
    <property type="entry name" value="LysR family transcriptional regulator"/>
    <property type="match status" value="1"/>
</dbReference>
<dbReference type="Gene3D" id="1.10.10.10">
    <property type="entry name" value="Winged helix-like DNA-binding domain superfamily/Winged helix DNA-binding domain"/>
    <property type="match status" value="1"/>
</dbReference>
<protein>
    <recommendedName>
        <fullName evidence="5">HTH lysR-type domain-containing protein</fullName>
    </recommendedName>
</protein>
<keyword evidence="4" id="KW-0804">Transcription</keyword>
<comment type="caution">
    <text evidence="6">The sequence shown here is derived from an EMBL/GenBank/DDBJ whole genome shotgun (WGS) entry which is preliminary data.</text>
</comment>
<evidence type="ECO:0000256" key="2">
    <source>
        <dbReference type="ARBA" id="ARBA00023015"/>
    </source>
</evidence>
<name>A0A178HL20_9HYPH</name>
<dbReference type="EMBL" id="LVVY01000136">
    <property type="protein sequence ID" value="OAM73523.1"/>
    <property type="molecule type" value="Genomic_DNA"/>
</dbReference>
<feature type="domain" description="HTH lysR-type" evidence="5">
    <location>
        <begin position="1"/>
        <end position="47"/>
    </location>
</feature>
<dbReference type="GO" id="GO:0003700">
    <property type="term" value="F:DNA-binding transcription factor activity"/>
    <property type="evidence" value="ECO:0007669"/>
    <property type="project" value="InterPro"/>
</dbReference>
<dbReference type="PROSITE" id="PS50931">
    <property type="entry name" value="HTH_LYSR"/>
    <property type="match status" value="1"/>
</dbReference>
<dbReference type="InterPro" id="IPR005119">
    <property type="entry name" value="LysR_subst-bd"/>
</dbReference>
<dbReference type="InterPro" id="IPR050950">
    <property type="entry name" value="HTH-type_LysR_regulators"/>
</dbReference>
<evidence type="ECO:0000256" key="4">
    <source>
        <dbReference type="ARBA" id="ARBA00023163"/>
    </source>
</evidence>
<dbReference type="SUPFAM" id="SSF53850">
    <property type="entry name" value="Periplasmic binding protein-like II"/>
    <property type="match status" value="1"/>
</dbReference>
<dbReference type="InterPro" id="IPR000847">
    <property type="entry name" value="LysR_HTH_N"/>
</dbReference>
<dbReference type="GO" id="GO:0003677">
    <property type="term" value="F:DNA binding"/>
    <property type="evidence" value="ECO:0007669"/>
    <property type="project" value="UniProtKB-KW"/>
</dbReference>
<dbReference type="STRING" id="1770058.A3840_17970"/>
<proteinExistence type="inferred from homology"/>
<keyword evidence="3" id="KW-0238">DNA-binding</keyword>
<dbReference type="Proteomes" id="UP000078389">
    <property type="component" value="Unassembled WGS sequence"/>
</dbReference>
<keyword evidence="7" id="KW-1185">Reference proteome</keyword>
<dbReference type="PANTHER" id="PTHR30419:SF8">
    <property type="entry name" value="NITROGEN ASSIMILATION TRANSCRIPTIONAL ACTIVATOR-RELATED"/>
    <property type="match status" value="1"/>
</dbReference>
<evidence type="ECO:0000313" key="7">
    <source>
        <dbReference type="Proteomes" id="UP000078389"/>
    </source>
</evidence>
<dbReference type="InterPro" id="IPR036388">
    <property type="entry name" value="WH-like_DNA-bd_sf"/>
</dbReference>
<dbReference type="InterPro" id="IPR036390">
    <property type="entry name" value="WH_DNA-bd_sf"/>
</dbReference>
<dbReference type="PANTHER" id="PTHR30419">
    <property type="entry name" value="HTH-TYPE TRANSCRIPTIONAL REGULATOR YBHD"/>
    <property type="match status" value="1"/>
</dbReference>
<accession>A0A178HL20</accession>
<gene>
    <name evidence="6" type="ORF">A3840_17970</name>
</gene>